<dbReference type="RefSeq" id="WP_243798132.1">
    <property type="nucleotide sequence ID" value="NZ_CP094669.1"/>
</dbReference>
<name>A0ABY4CWI4_9BACT</name>
<dbReference type="Pfam" id="PF13472">
    <property type="entry name" value="Lipase_GDSL_2"/>
    <property type="match status" value="1"/>
</dbReference>
<feature type="domain" description="SGNH hydrolase-type esterase" evidence="1">
    <location>
        <begin position="68"/>
        <end position="215"/>
    </location>
</feature>
<dbReference type="InterPro" id="IPR051532">
    <property type="entry name" value="Ester_Hydrolysis_Enzymes"/>
</dbReference>
<dbReference type="SUPFAM" id="SSF52266">
    <property type="entry name" value="SGNH hydrolase"/>
    <property type="match status" value="1"/>
</dbReference>
<dbReference type="PANTHER" id="PTHR30383">
    <property type="entry name" value="THIOESTERASE 1/PROTEASE 1/LYSOPHOSPHOLIPASE L1"/>
    <property type="match status" value="1"/>
</dbReference>
<proteinExistence type="predicted"/>
<protein>
    <submittedName>
        <fullName evidence="2">GDSL-type esterase/lipase family protein</fullName>
    </submittedName>
</protein>
<gene>
    <name evidence="2" type="ORF">MTX78_21240</name>
</gene>
<organism evidence="2 3">
    <name type="scientific">Hymenobacter tibetensis</name>
    <dbReference type="NCBI Taxonomy" id="497967"/>
    <lineage>
        <taxon>Bacteria</taxon>
        <taxon>Pseudomonadati</taxon>
        <taxon>Bacteroidota</taxon>
        <taxon>Cytophagia</taxon>
        <taxon>Cytophagales</taxon>
        <taxon>Hymenobacteraceae</taxon>
        <taxon>Hymenobacter</taxon>
    </lineage>
</organism>
<dbReference type="InterPro" id="IPR036514">
    <property type="entry name" value="SGNH_hydro_sf"/>
</dbReference>
<reference evidence="2 3" key="1">
    <citation type="submission" date="2022-03" db="EMBL/GenBank/DDBJ databases">
        <title>Hymenobactersp. isolated from the air.</title>
        <authorList>
            <person name="Won M."/>
            <person name="Kwon S.-W."/>
        </authorList>
    </citation>
    <scope>NUCLEOTIDE SEQUENCE [LARGE SCALE GENOMIC DNA]</scope>
    <source>
        <strain evidence="2 3">KACC 21982</strain>
    </source>
</reference>
<evidence type="ECO:0000313" key="3">
    <source>
        <dbReference type="Proteomes" id="UP000831113"/>
    </source>
</evidence>
<dbReference type="Proteomes" id="UP000831113">
    <property type="component" value="Chromosome"/>
</dbReference>
<dbReference type="PANTHER" id="PTHR30383:SF5">
    <property type="entry name" value="SGNH HYDROLASE-TYPE ESTERASE DOMAIN-CONTAINING PROTEIN"/>
    <property type="match status" value="1"/>
</dbReference>
<dbReference type="Gene3D" id="3.40.50.1110">
    <property type="entry name" value="SGNH hydrolase"/>
    <property type="match status" value="1"/>
</dbReference>
<keyword evidence="3" id="KW-1185">Reference proteome</keyword>
<sequence>MINKTGLLFVASLGFNTLLSSVFAYKYYHNWFENEVLKEPFRTSIFQELTDEPNKIYFVGDSHTEAFELAEILNNPSVRNRGIWGDKTTGIIKRLDRIIKSKPRKIFIMVGVNDICAGTSVEEISAHIELITKKIKSESPATELYIQSVLPTNQKILHSDELTISQIKELNERYSQISKENGATFINLFPYFQEGNGLKAEYSFDGLHLNGKGYMAWKKLIMPYI</sequence>
<dbReference type="EMBL" id="CP094669">
    <property type="protein sequence ID" value="UOG74629.1"/>
    <property type="molecule type" value="Genomic_DNA"/>
</dbReference>
<evidence type="ECO:0000313" key="2">
    <source>
        <dbReference type="EMBL" id="UOG74629.1"/>
    </source>
</evidence>
<evidence type="ECO:0000259" key="1">
    <source>
        <dbReference type="Pfam" id="PF13472"/>
    </source>
</evidence>
<dbReference type="InterPro" id="IPR013830">
    <property type="entry name" value="SGNH_hydro"/>
</dbReference>
<accession>A0ABY4CWI4</accession>